<dbReference type="Proteomes" id="UP000747542">
    <property type="component" value="Unassembled WGS sequence"/>
</dbReference>
<feature type="compositionally biased region" description="Polar residues" evidence="22">
    <location>
        <begin position="1"/>
        <end position="21"/>
    </location>
</feature>
<evidence type="ECO:0000256" key="22">
    <source>
        <dbReference type="SAM" id="MobiDB-lite"/>
    </source>
</evidence>
<keyword evidence="7" id="KW-0808">Transferase</keyword>
<evidence type="ECO:0000256" key="10">
    <source>
        <dbReference type="ARBA" id="ARBA00022777"/>
    </source>
</evidence>
<comment type="catalytic activity">
    <reaction evidence="14">
        <text>(R)-4'-phosphopantetheine + ATP + H(+) = 3'-dephospho-CoA + diphosphate</text>
        <dbReference type="Rhea" id="RHEA:19801"/>
        <dbReference type="ChEBI" id="CHEBI:15378"/>
        <dbReference type="ChEBI" id="CHEBI:30616"/>
        <dbReference type="ChEBI" id="CHEBI:33019"/>
        <dbReference type="ChEBI" id="CHEBI:57328"/>
        <dbReference type="ChEBI" id="CHEBI:61723"/>
        <dbReference type="EC" id="2.7.7.3"/>
    </reaction>
    <physiologicalReaction direction="left-to-right" evidence="14">
        <dbReference type="Rhea" id="RHEA:19802"/>
    </physiologicalReaction>
</comment>
<dbReference type="SUPFAM" id="SSF52374">
    <property type="entry name" value="Nucleotidylyl transferase"/>
    <property type="match status" value="1"/>
</dbReference>
<evidence type="ECO:0000313" key="25">
    <source>
        <dbReference type="Proteomes" id="UP000747542"/>
    </source>
</evidence>
<evidence type="ECO:0000313" key="24">
    <source>
        <dbReference type="EMBL" id="KAG7175645.1"/>
    </source>
</evidence>
<evidence type="ECO:0000256" key="18">
    <source>
        <dbReference type="ARBA" id="ARBA00060696"/>
    </source>
</evidence>
<evidence type="ECO:0000256" key="4">
    <source>
        <dbReference type="ARBA" id="ARBA00012392"/>
    </source>
</evidence>
<keyword evidence="12" id="KW-0496">Mitochondrion</keyword>
<comment type="subcellular location">
    <subcellularLocation>
        <location evidence="2">Cytoplasm</location>
    </subcellularLocation>
    <subcellularLocation>
        <location evidence="1">Mitochondrion matrix</location>
    </subcellularLocation>
</comment>
<evidence type="ECO:0000256" key="9">
    <source>
        <dbReference type="ARBA" id="ARBA00022741"/>
    </source>
</evidence>
<dbReference type="FunFam" id="3.40.50.300:FF:000899">
    <property type="entry name" value="Bifunctional coenzyme A synthase"/>
    <property type="match status" value="1"/>
</dbReference>
<keyword evidence="11" id="KW-0067">ATP-binding</keyword>
<evidence type="ECO:0000256" key="14">
    <source>
        <dbReference type="ARBA" id="ARBA00051310"/>
    </source>
</evidence>
<comment type="similarity">
    <text evidence="19">In the central section; belongs to the eukaryotic CoaD family.</text>
</comment>
<proteinExistence type="inferred from homology"/>
<evidence type="ECO:0000256" key="11">
    <source>
        <dbReference type="ARBA" id="ARBA00022840"/>
    </source>
</evidence>
<dbReference type="Pfam" id="PF01467">
    <property type="entry name" value="CTP_transf_like"/>
    <property type="match status" value="1"/>
</dbReference>
<evidence type="ECO:0000256" key="2">
    <source>
        <dbReference type="ARBA" id="ARBA00004496"/>
    </source>
</evidence>
<feature type="region of interest" description="Disordered" evidence="22">
    <location>
        <begin position="1"/>
        <end position="23"/>
    </location>
</feature>
<dbReference type="Gene3D" id="3.40.50.300">
    <property type="entry name" value="P-loop containing nucleotide triphosphate hydrolases"/>
    <property type="match status" value="1"/>
</dbReference>
<dbReference type="EMBL" id="JAHLQT010004953">
    <property type="protein sequence ID" value="KAG7175645.1"/>
    <property type="molecule type" value="Genomic_DNA"/>
</dbReference>
<comment type="pathway">
    <text evidence="17">Cofactor biosynthesis; coenzyme A biosynthesis; CoA from (R)-pantothenate: step 4/5.</text>
</comment>
<dbReference type="GO" id="GO:0005524">
    <property type="term" value="F:ATP binding"/>
    <property type="evidence" value="ECO:0007669"/>
    <property type="project" value="UniProtKB-KW"/>
</dbReference>
<gene>
    <name evidence="24" type="primary">COASY-L</name>
    <name evidence="24" type="ORF">Hamer_G020692</name>
</gene>
<dbReference type="NCBIfam" id="TIGR00152">
    <property type="entry name" value="dephospho-CoA kinase"/>
    <property type="match status" value="1"/>
</dbReference>
<evidence type="ECO:0000256" key="13">
    <source>
        <dbReference type="ARBA" id="ARBA00023268"/>
    </source>
</evidence>
<dbReference type="HAMAP" id="MF_00376">
    <property type="entry name" value="Dephospho_CoA_kinase"/>
    <property type="match status" value="1"/>
</dbReference>
<dbReference type="GO" id="GO:0004595">
    <property type="term" value="F:pantetheine-phosphate adenylyltransferase activity"/>
    <property type="evidence" value="ECO:0007669"/>
    <property type="project" value="UniProtKB-EC"/>
</dbReference>
<evidence type="ECO:0000256" key="8">
    <source>
        <dbReference type="ARBA" id="ARBA00022695"/>
    </source>
</evidence>
<evidence type="ECO:0000256" key="19">
    <source>
        <dbReference type="ARBA" id="ARBA00061673"/>
    </source>
</evidence>
<keyword evidence="10" id="KW-0418">Kinase</keyword>
<dbReference type="AlphaFoldDB" id="A0A8J5N8V2"/>
<evidence type="ECO:0000256" key="6">
    <source>
        <dbReference type="ARBA" id="ARBA00022553"/>
    </source>
</evidence>
<dbReference type="FunFam" id="3.40.50.620:FF:000089">
    <property type="entry name" value="Bifunctional coenzyme A synthase"/>
    <property type="match status" value="1"/>
</dbReference>
<evidence type="ECO:0000256" key="12">
    <source>
        <dbReference type="ARBA" id="ARBA00023128"/>
    </source>
</evidence>
<dbReference type="SUPFAM" id="SSF52540">
    <property type="entry name" value="P-loop containing nucleoside triphosphate hydrolases"/>
    <property type="match status" value="1"/>
</dbReference>
<dbReference type="EC" id="2.7.1.24" evidence="20"/>
<dbReference type="GO" id="GO:0005759">
    <property type="term" value="C:mitochondrial matrix"/>
    <property type="evidence" value="ECO:0007669"/>
    <property type="project" value="UniProtKB-SubCell"/>
</dbReference>
<reference evidence="24" key="1">
    <citation type="journal article" date="2021" name="Sci. Adv.">
        <title>The American lobster genome reveals insights on longevity, neural, and immune adaptations.</title>
        <authorList>
            <person name="Polinski J.M."/>
            <person name="Zimin A.V."/>
            <person name="Clark K.F."/>
            <person name="Kohn A.B."/>
            <person name="Sadowski N."/>
            <person name="Timp W."/>
            <person name="Ptitsyn A."/>
            <person name="Khanna P."/>
            <person name="Romanova D.Y."/>
            <person name="Williams P."/>
            <person name="Greenwood S.J."/>
            <person name="Moroz L.L."/>
            <person name="Walt D.R."/>
            <person name="Bodnar A.G."/>
        </authorList>
    </citation>
    <scope>NUCLEOTIDE SEQUENCE</scope>
    <source>
        <strain evidence="24">GMGI-L3</strain>
    </source>
</reference>
<evidence type="ECO:0000256" key="7">
    <source>
        <dbReference type="ARBA" id="ARBA00022679"/>
    </source>
</evidence>
<keyword evidence="6" id="KW-0597">Phosphoprotein</keyword>
<evidence type="ECO:0000256" key="21">
    <source>
        <dbReference type="ARBA" id="ARBA00067394"/>
    </source>
</evidence>
<dbReference type="InterPro" id="IPR027417">
    <property type="entry name" value="P-loop_NTPase"/>
</dbReference>
<evidence type="ECO:0000256" key="3">
    <source>
        <dbReference type="ARBA" id="ARBA00011245"/>
    </source>
</evidence>
<evidence type="ECO:0000256" key="17">
    <source>
        <dbReference type="ARBA" id="ARBA00060565"/>
    </source>
</evidence>
<dbReference type="CDD" id="cd02022">
    <property type="entry name" value="DPCK"/>
    <property type="match status" value="1"/>
</dbReference>
<dbReference type="InterPro" id="IPR004821">
    <property type="entry name" value="Cyt_trans-like"/>
</dbReference>
<keyword evidence="9" id="KW-0547">Nucleotide-binding</keyword>
<dbReference type="InterPro" id="IPR001977">
    <property type="entry name" value="Depp_CoAkinase"/>
</dbReference>
<dbReference type="PANTHER" id="PTHR10695">
    <property type="entry name" value="DEPHOSPHO-COA KINASE-RELATED"/>
    <property type="match status" value="1"/>
</dbReference>
<dbReference type="Pfam" id="PF01121">
    <property type="entry name" value="CoaE"/>
    <property type="match status" value="1"/>
</dbReference>
<dbReference type="InterPro" id="IPR014729">
    <property type="entry name" value="Rossmann-like_a/b/a_fold"/>
</dbReference>
<comment type="function">
    <text evidence="16">Bifunctional enzyme that catalyzes the fourth and fifth sequential steps of CoA biosynthetic pathway. The fourth reaction is catalyzed by the phosphopantetheine adenylyltransferase, coded by the coaD domain; the fifth reaction is catalyzed by the dephospho-CoA kinase, coded by the coaE domain. May act as a point of CoA biosynthesis regulation.</text>
</comment>
<name>A0A8J5N8V2_HOMAM</name>
<evidence type="ECO:0000256" key="15">
    <source>
        <dbReference type="ARBA" id="ARBA00051912"/>
    </source>
</evidence>
<comment type="caution">
    <text evidence="24">The sequence shown here is derived from an EMBL/GenBank/DDBJ whole genome shotgun (WGS) entry which is preliminary data.</text>
</comment>
<evidence type="ECO:0000256" key="16">
    <source>
        <dbReference type="ARBA" id="ARBA00059677"/>
    </source>
</evidence>
<dbReference type="CDD" id="cd02164">
    <property type="entry name" value="PPAT_CoAS"/>
    <property type="match status" value="1"/>
</dbReference>
<dbReference type="Gene3D" id="3.40.50.620">
    <property type="entry name" value="HUPs"/>
    <property type="match status" value="1"/>
</dbReference>
<keyword evidence="8" id="KW-0548">Nucleotidyltransferase</keyword>
<keyword evidence="13" id="KW-0511">Multifunctional enzyme</keyword>
<evidence type="ECO:0000256" key="5">
    <source>
        <dbReference type="ARBA" id="ARBA00022490"/>
    </source>
</evidence>
<protein>
    <recommendedName>
        <fullName evidence="21">Bifunctional coenzyme A synthase</fullName>
        <ecNumber evidence="20">2.7.1.24</ecNumber>
        <ecNumber evidence="4">2.7.7.3</ecNumber>
    </recommendedName>
</protein>
<keyword evidence="5" id="KW-0963">Cytoplasm</keyword>
<dbReference type="PANTHER" id="PTHR10695:SF46">
    <property type="entry name" value="BIFUNCTIONAL COENZYME A SYNTHASE-RELATED"/>
    <property type="match status" value="1"/>
</dbReference>
<comment type="pathway">
    <text evidence="18">Cofactor biosynthesis; coenzyme A biosynthesis; CoA from (R)-pantothenate: step 5/5.</text>
</comment>
<sequence length="565" mass="63359">MPTKTQEPPKNLKKTSSANTKSNEDQIEYMGSMTGLLILTQPVRKILPSLPKVLKAASQHVTKTLYVHLDPLAKTKVPETKQRLALYSRIITDIYSSSPLNCQGLDVRVLMAGFKDYSDVPLKTQVRVDLLLFDRARTGLELAEIEKRYKSFLMGSRDKVFILDQECENQNEIELPQDQINEDSNKMYSSVVIGGTYDCIHAGHKILLTEALLRCKDRLTCGVADGPLLKNKILSDLIEPCEKRISNVKELAMDIDPTVEYNIVQITDPMGPTKWDPNMDMIVVSEETKKGIALINKAREEGGLKPLDGYVITLVNDECRVSEEEEVKLSASSQRMRLLGTIRKPVVPNPNIANHPYVIGLTGGSASGKSSISNRFAKLGAGIVDCDKLGHKAYKKNTQCYTKLIETFGSDLVSSDDEINRKALGAKVFNDKEALEKLNNIVWPEIASLAMKQINDLATEGYSVVILDAAVLLEAGWEKICHQVWVCIITQEEAVTRIVERDGKSQKEAQRRINSQLSNRDRVARANIVFCTQWDGEYTQQQVEKAWATLRNYTEEEKNDRKAQL</sequence>
<evidence type="ECO:0000259" key="23">
    <source>
        <dbReference type="Pfam" id="PF01467"/>
    </source>
</evidence>
<organism evidence="24 25">
    <name type="scientific">Homarus americanus</name>
    <name type="common">American lobster</name>
    <dbReference type="NCBI Taxonomy" id="6706"/>
    <lineage>
        <taxon>Eukaryota</taxon>
        <taxon>Metazoa</taxon>
        <taxon>Ecdysozoa</taxon>
        <taxon>Arthropoda</taxon>
        <taxon>Crustacea</taxon>
        <taxon>Multicrustacea</taxon>
        <taxon>Malacostraca</taxon>
        <taxon>Eumalacostraca</taxon>
        <taxon>Eucarida</taxon>
        <taxon>Decapoda</taxon>
        <taxon>Pleocyemata</taxon>
        <taxon>Astacidea</taxon>
        <taxon>Nephropoidea</taxon>
        <taxon>Nephropidae</taxon>
        <taxon>Homarus</taxon>
    </lineage>
</organism>
<evidence type="ECO:0000256" key="1">
    <source>
        <dbReference type="ARBA" id="ARBA00004305"/>
    </source>
</evidence>
<dbReference type="PROSITE" id="PS51219">
    <property type="entry name" value="DPCK"/>
    <property type="match status" value="1"/>
</dbReference>
<dbReference type="GO" id="GO:0015937">
    <property type="term" value="P:coenzyme A biosynthetic process"/>
    <property type="evidence" value="ECO:0007669"/>
    <property type="project" value="InterPro"/>
</dbReference>
<comment type="subunit">
    <text evidence="3">Monomer.</text>
</comment>
<accession>A0A8J5N8V2</accession>
<comment type="catalytic activity">
    <reaction evidence="15">
        <text>3'-dephospho-CoA + ATP = ADP + CoA + H(+)</text>
        <dbReference type="Rhea" id="RHEA:18245"/>
        <dbReference type="ChEBI" id="CHEBI:15378"/>
        <dbReference type="ChEBI" id="CHEBI:30616"/>
        <dbReference type="ChEBI" id="CHEBI:57287"/>
        <dbReference type="ChEBI" id="CHEBI:57328"/>
        <dbReference type="ChEBI" id="CHEBI:456216"/>
        <dbReference type="EC" id="2.7.1.24"/>
    </reaction>
    <physiologicalReaction direction="left-to-right" evidence="15">
        <dbReference type="Rhea" id="RHEA:18246"/>
    </physiologicalReaction>
</comment>
<dbReference type="EC" id="2.7.7.3" evidence="4"/>
<keyword evidence="25" id="KW-1185">Reference proteome</keyword>
<evidence type="ECO:0000256" key="20">
    <source>
        <dbReference type="ARBA" id="ARBA00066359"/>
    </source>
</evidence>
<feature type="domain" description="Cytidyltransferase-like" evidence="23">
    <location>
        <begin position="192"/>
        <end position="330"/>
    </location>
</feature>
<dbReference type="GO" id="GO:0004140">
    <property type="term" value="F:dephospho-CoA kinase activity"/>
    <property type="evidence" value="ECO:0007669"/>
    <property type="project" value="UniProtKB-EC"/>
</dbReference>